<feature type="transmembrane region" description="Helical" evidence="1">
    <location>
        <begin position="162"/>
        <end position="184"/>
    </location>
</feature>
<keyword evidence="1" id="KW-1133">Transmembrane helix</keyword>
<dbReference type="InterPro" id="IPR005325">
    <property type="entry name" value="DUF308_memb"/>
</dbReference>
<feature type="transmembrane region" description="Helical" evidence="1">
    <location>
        <begin position="81"/>
        <end position="100"/>
    </location>
</feature>
<dbReference type="RefSeq" id="WP_170144433.1">
    <property type="nucleotide sequence ID" value="NZ_QXDF01000002.1"/>
</dbReference>
<dbReference type="EMBL" id="QXDF01000002">
    <property type="protein sequence ID" value="RIA47789.1"/>
    <property type="molecule type" value="Genomic_DNA"/>
</dbReference>
<dbReference type="GO" id="GO:0005886">
    <property type="term" value="C:plasma membrane"/>
    <property type="evidence" value="ECO:0007669"/>
    <property type="project" value="TreeGrafter"/>
</dbReference>
<proteinExistence type="predicted"/>
<gene>
    <name evidence="2" type="ORF">BXY53_2357</name>
</gene>
<accession>A0A397PIR9</accession>
<dbReference type="AlphaFoldDB" id="A0A397PIR9"/>
<reference evidence="2 3" key="1">
    <citation type="submission" date="2018-08" db="EMBL/GenBank/DDBJ databases">
        <title>Genomic Encyclopedia of Archaeal and Bacterial Type Strains, Phase II (KMG-II): from individual species to whole genera.</title>
        <authorList>
            <person name="Goeker M."/>
        </authorList>
    </citation>
    <scope>NUCLEOTIDE SEQUENCE [LARGE SCALE GENOMIC DNA]</scope>
    <source>
        <strain evidence="2 3">DSM 5002</strain>
    </source>
</reference>
<feature type="transmembrane region" description="Helical" evidence="1">
    <location>
        <begin position="51"/>
        <end position="74"/>
    </location>
</feature>
<sequence length="201" mass="21986">MAEQLRQGMSPAGSESLKHTIQENRTPIMIFGIILTLIGVVALVYPLTTAIVVKIMMGWVLLIAGLSQIIFSFSTTRWTDFFLELVVGIVFAIVGIWLAFFPLTGVLTLTLMLAFTFVIQGVLEIISSFRMRPHEGWGWVLFAGILGVIVGLMILYRFPSSAAWAIGLLVGINLIASGVAYIALAMSARRHEAELGMGQRT</sequence>
<feature type="transmembrane region" description="Helical" evidence="1">
    <location>
        <begin position="106"/>
        <end position="126"/>
    </location>
</feature>
<comment type="caution">
    <text evidence="2">The sequence shown here is derived from an EMBL/GenBank/DDBJ whole genome shotgun (WGS) entry which is preliminary data.</text>
</comment>
<evidence type="ECO:0000313" key="3">
    <source>
        <dbReference type="Proteomes" id="UP000266273"/>
    </source>
</evidence>
<keyword evidence="1" id="KW-0812">Transmembrane</keyword>
<evidence type="ECO:0000256" key="1">
    <source>
        <dbReference type="SAM" id="Phobius"/>
    </source>
</evidence>
<keyword evidence="3" id="KW-1185">Reference proteome</keyword>
<dbReference type="InterPro" id="IPR052712">
    <property type="entry name" value="Acid_resist_chaperone_HdeD"/>
</dbReference>
<organism evidence="2 3">
    <name type="scientific">Dichotomicrobium thermohalophilum</name>
    <dbReference type="NCBI Taxonomy" id="933063"/>
    <lineage>
        <taxon>Bacteria</taxon>
        <taxon>Pseudomonadati</taxon>
        <taxon>Pseudomonadota</taxon>
        <taxon>Alphaproteobacteria</taxon>
        <taxon>Hyphomicrobiales</taxon>
        <taxon>Hyphomicrobiaceae</taxon>
        <taxon>Dichotomicrobium</taxon>
    </lineage>
</organism>
<dbReference type="Pfam" id="PF03729">
    <property type="entry name" value="DUF308"/>
    <property type="match status" value="1"/>
</dbReference>
<feature type="transmembrane region" description="Helical" evidence="1">
    <location>
        <begin position="138"/>
        <end position="156"/>
    </location>
</feature>
<name>A0A397PIR9_9HYPH</name>
<feature type="transmembrane region" description="Helical" evidence="1">
    <location>
        <begin position="28"/>
        <end position="45"/>
    </location>
</feature>
<evidence type="ECO:0000313" key="2">
    <source>
        <dbReference type="EMBL" id="RIA47789.1"/>
    </source>
</evidence>
<dbReference type="PANTHER" id="PTHR34989">
    <property type="entry name" value="PROTEIN HDED"/>
    <property type="match status" value="1"/>
</dbReference>
<protein>
    <submittedName>
        <fullName evidence="2">Uncharacterized membrane protein HdeD (DUF308 family)</fullName>
    </submittedName>
</protein>
<dbReference type="Proteomes" id="UP000266273">
    <property type="component" value="Unassembled WGS sequence"/>
</dbReference>
<keyword evidence="1" id="KW-0472">Membrane</keyword>
<dbReference type="PANTHER" id="PTHR34989:SF1">
    <property type="entry name" value="PROTEIN HDED"/>
    <property type="match status" value="1"/>
</dbReference>